<sequence length="1029" mass="107932">MSKSLKVITSLVLAFSLTTSVAIAAEVQQAIPATAVKTTADFKDLANVDADLKAKIDALLAQGYMDGKGENFDASGSMTRAEAAKLVAKVFKLTIDEKATSSFTDVDGTDESINWAIPFIEAAKAKGIIDGLTDSTFAPKAEVTIGHLAALFVKGLGKASEVKSTNPWYNGYLDVAKANGVELGIDGAKVATRADLVNGAYLADQVFSNANKPAKVSVKEAKQIGAKTVSVVFDRDVDTAKATLALTRGTSSIASSVKWSDDKKSATLTLTDLKIVESDYSVSLGGLEASEIDKASASFKGQAEKVTKIDFVSAGDTIAKSPKVRVEVKPTNQFGETATFSSGNYTVFATTTNSPTLLKTEDGKLFIQLNTTDAGLISNNSQISVNIYDNDQHITATKNFKVGDRPFLTKVELGAVTYKSGKTALNLTGETALIPLTQYDQYGAVITKDSGALITPMVSLTPFEQKLSAQIVDENSDGVDDVVVKVASKVETSGEYTVSVFGGGSTATAKLAVKSTAIANKVELTQPSDTWASGDNNKYIEIIAYDAEGNKLSADDIAQNAKDGKFTISITGNLITGPSTDVPAIMLDSKGLIVTEGSNKGKLYVKKVEGKGHANVFIALFGIGVNSQSQINIPLVAARYPAGLKVATDVAAKAVDTATVNGKIHLVDQYGDKITGFSTNHSGATIDLVENGRSVTYDVYATVTPSSDYVGTYSGDLTLAPGSQVLTIGQFSDKEFKFTPTASAKNSSLSVKFNLRKRDFAGGVVGTVIDDAVGSITKKFTVIDPANVKLTYSLNGARDLFSTLDDGVTKNIAAAQPVDSSNKMAVELSLSAKDESAAEVKIPNTITTVVSDTYSTARVNAINGKAYVLGNKAGKTNITAIYTNAKGESGFVSTAITVKSDPIAIQSITSSASKTFARSTVYDIDGTTVKVQGADGALAWQLMGDVTLKDQYGNEYKNANIAAYKEIAPVIYIVNDVSQGLTVNLSLSSEGLNNQVNVSYGPGITGGSFTMTAISSSGKTTTTRVILNN</sequence>
<keyword evidence="5" id="KW-1185">Reference proteome</keyword>
<feature type="domain" description="SLH" evidence="3">
    <location>
        <begin position="100"/>
        <end position="166"/>
    </location>
</feature>
<feature type="domain" description="SLH" evidence="3">
    <location>
        <begin position="39"/>
        <end position="99"/>
    </location>
</feature>
<gene>
    <name evidence="4" type="ORF">ICC18_00035</name>
</gene>
<dbReference type="Pfam" id="PF00395">
    <property type="entry name" value="SLH"/>
    <property type="match status" value="2"/>
</dbReference>
<evidence type="ECO:0000256" key="2">
    <source>
        <dbReference type="SAM" id="SignalP"/>
    </source>
</evidence>
<dbReference type="InterPro" id="IPR014755">
    <property type="entry name" value="Cu-Rt/internalin_Ig-like"/>
</dbReference>
<keyword evidence="1 2" id="KW-0732">Signal</keyword>
<feature type="signal peptide" evidence="2">
    <location>
        <begin position="1"/>
        <end position="24"/>
    </location>
</feature>
<evidence type="ECO:0000256" key="1">
    <source>
        <dbReference type="ARBA" id="ARBA00022729"/>
    </source>
</evidence>
<evidence type="ECO:0000259" key="3">
    <source>
        <dbReference type="PROSITE" id="PS51272"/>
    </source>
</evidence>
<evidence type="ECO:0000313" key="5">
    <source>
        <dbReference type="Proteomes" id="UP000650466"/>
    </source>
</evidence>
<accession>A0A926KJ20</accession>
<dbReference type="RefSeq" id="WP_188172348.1">
    <property type="nucleotide sequence ID" value="NZ_JACVVD010000001.1"/>
</dbReference>
<dbReference type="Proteomes" id="UP000650466">
    <property type="component" value="Unassembled WGS sequence"/>
</dbReference>
<organism evidence="4 5">
    <name type="scientific">Paenibacillus sedimenti</name>
    <dbReference type="NCBI Taxonomy" id="2770274"/>
    <lineage>
        <taxon>Bacteria</taxon>
        <taxon>Bacillati</taxon>
        <taxon>Bacillota</taxon>
        <taxon>Bacilli</taxon>
        <taxon>Bacillales</taxon>
        <taxon>Paenibacillaceae</taxon>
        <taxon>Paenibacillus</taxon>
    </lineage>
</organism>
<dbReference type="EMBL" id="JACVVD010000001">
    <property type="protein sequence ID" value="MBD0378510.1"/>
    <property type="molecule type" value="Genomic_DNA"/>
</dbReference>
<comment type="caution">
    <text evidence="4">The sequence shown here is derived from an EMBL/GenBank/DDBJ whole genome shotgun (WGS) entry which is preliminary data.</text>
</comment>
<dbReference type="InterPro" id="IPR001119">
    <property type="entry name" value="SLH_dom"/>
</dbReference>
<dbReference type="Gene3D" id="2.60.40.1220">
    <property type="match status" value="1"/>
</dbReference>
<protein>
    <submittedName>
        <fullName evidence="4">S-layer homology domain-containing protein</fullName>
    </submittedName>
</protein>
<evidence type="ECO:0000313" key="4">
    <source>
        <dbReference type="EMBL" id="MBD0378510.1"/>
    </source>
</evidence>
<proteinExistence type="predicted"/>
<reference evidence="4" key="1">
    <citation type="submission" date="2020-09" db="EMBL/GenBank/DDBJ databases">
        <title>Draft Genome Sequence of Paenibacillus sp. WST5.</title>
        <authorList>
            <person name="Bao Z."/>
        </authorList>
    </citation>
    <scope>NUCLEOTIDE SEQUENCE</scope>
    <source>
        <strain evidence="4">WST5</strain>
    </source>
</reference>
<feature type="chain" id="PRO_5038123903" evidence="2">
    <location>
        <begin position="25"/>
        <end position="1029"/>
    </location>
</feature>
<dbReference type="PROSITE" id="PS51272">
    <property type="entry name" value="SLH"/>
    <property type="match status" value="2"/>
</dbReference>
<name>A0A926KJ20_9BACL</name>
<dbReference type="AlphaFoldDB" id="A0A926KJ20"/>